<dbReference type="InterPro" id="IPR010878">
    <property type="entry name" value="Gp111"/>
</dbReference>
<dbReference type="RefSeq" id="WP_198828769.1">
    <property type="nucleotide sequence ID" value="NZ_CP066308.1"/>
</dbReference>
<reference evidence="1 2" key="1">
    <citation type="submission" date="2020-12" db="EMBL/GenBank/DDBJ databases">
        <title>strain FJAT-54423T represents a novel species of the genus Brevibacillus.</title>
        <authorList>
            <person name="Tang R."/>
        </authorList>
    </citation>
    <scope>NUCLEOTIDE SEQUENCE [LARGE SCALE GENOMIC DNA]</scope>
    <source>
        <strain evidence="1 2">FJAT-54423</strain>
    </source>
</reference>
<evidence type="ECO:0000313" key="2">
    <source>
        <dbReference type="Proteomes" id="UP000595847"/>
    </source>
</evidence>
<proteinExistence type="predicted"/>
<sequence>MKARVMKRAHQIARMLEGDYAARMSLALRQAWAESRAPKYVTVELREPNRKQKTWVAKIVGTHPVYKFERKFINSIAWGETTWELAAGVYEICENGKRYFIRVANGDYHRIEANEVA</sequence>
<dbReference type="Pfam" id="PF07410">
    <property type="entry name" value="Phage_Gp111"/>
    <property type="match status" value="1"/>
</dbReference>
<name>A0A7T5JPG5_9BACL</name>
<evidence type="ECO:0000313" key="1">
    <source>
        <dbReference type="EMBL" id="QQE75239.1"/>
    </source>
</evidence>
<dbReference type="EMBL" id="CP066308">
    <property type="protein sequence ID" value="QQE75239.1"/>
    <property type="molecule type" value="Genomic_DNA"/>
</dbReference>
<organism evidence="1 2">
    <name type="scientific">Brevibacillus composti</name>
    <dbReference type="NCBI Taxonomy" id="2796470"/>
    <lineage>
        <taxon>Bacteria</taxon>
        <taxon>Bacillati</taxon>
        <taxon>Bacillota</taxon>
        <taxon>Bacilli</taxon>
        <taxon>Bacillales</taxon>
        <taxon>Paenibacillaceae</taxon>
        <taxon>Brevibacillus</taxon>
    </lineage>
</organism>
<dbReference type="KEGG" id="bcop:JD108_04725"/>
<dbReference type="Proteomes" id="UP000595847">
    <property type="component" value="Chromosome"/>
</dbReference>
<accession>A0A7T5JPG5</accession>
<protein>
    <submittedName>
        <fullName evidence="1">Uncharacterized protein</fullName>
    </submittedName>
</protein>
<dbReference type="AlphaFoldDB" id="A0A7T5JPG5"/>
<gene>
    <name evidence="1" type="ORF">JD108_04725</name>
</gene>